<dbReference type="RefSeq" id="WP_117687949.1">
    <property type="nucleotide sequence ID" value="NZ_QSQN01000011.1"/>
</dbReference>
<dbReference type="AlphaFoldDB" id="A0A3E4LUS4"/>
<evidence type="ECO:0000313" key="1">
    <source>
        <dbReference type="EMBL" id="RGK41076.1"/>
    </source>
</evidence>
<name>A0A3E4LUS4_9FIRM</name>
<dbReference type="Proteomes" id="UP000260793">
    <property type="component" value="Unassembled WGS sequence"/>
</dbReference>
<organism evidence="1 2">
    <name type="scientific">[Ruminococcus] lactaris</name>
    <dbReference type="NCBI Taxonomy" id="46228"/>
    <lineage>
        <taxon>Bacteria</taxon>
        <taxon>Bacillati</taxon>
        <taxon>Bacillota</taxon>
        <taxon>Clostridia</taxon>
        <taxon>Lachnospirales</taxon>
        <taxon>Lachnospiraceae</taxon>
        <taxon>Mediterraneibacter</taxon>
    </lineage>
</organism>
<comment type="caution">
    <text evidence="1">The sequence shown here is derived from an EMBL/GenBank/DDBJ whole genome shotgun (WGS) entry which is preliminary data.</text>
</comment>
<dbReference type="EMBL" id="QSQN01000011">
    <property type="protein sequence ID" value="RGK41076.1"/>
    <property type="molecule type" value="Genomic_DNA"/>
</dbReference>
<protein>
    <submittedName>
        <fullName evidence="1">Uncharacterized protein</fullName>
    </submittedName>
</protein>
<proteinExistence type="predicted"/>
<reference evidence="1 2" key="1">
    <citation type="submission" date="2018-08" db="EMBL/GenBank/DDBJ databases">
        <title>A genome reference for cultivated species of the human gut microbiota.</title>
        <authorList>
            <person name="Zou Y."/>
            <person name="Xue W."/>
            <person name="Luo G."/>
        </authorList>
    </citation>
    <scope>NUCLEOTIDE SEQUENCE [LARGE SCALE GENOMIC DNA]</scope>
    <source>
        <strain evidence="1 2">TF11-7</strain>
    </source>
</reference>
<gene>
    <name evidence="1" type="ORF">DXD17_05565</name>
</gene>
<sequence length="232" mass="26485">MLTVICSTEQIESMEYYLRSSGVADVFLRKNIQKQDTEDGGDNKGIQYTADEVYFAVTGEKASKESIEEDFDYWYSKGEEITQGELADRYSLEELRMQAYSNASKACEKTIYAGIDVEISTGTEHFSLTEKDQLNLFGKKMQLLAGEEKLEYHEDGQPCKYFTAADMQKIVDRAMFYVSYNTTYCNAVNMWIKSAEKASDLEQIRWGAEIPEEFQNEVLKDYMKILASGGIS</sequence>
<accession>A0A3E4LUS4</accession>
<evidence type="ECO:0000313" key="2">
    <source>
        <dbReference type="Proteomes" id="UP000260793"/>
    </source>
</evidence>